<organism evidence="2">
    <name type="scientific">freshwater metagenome</name>
    <dbReference type="NCBI Taxonomy" id="449393"/>
    <lineage>
        <taxon>unclassified sequences</taxon>
        <taxon>metagenomes</taxon>
        <taxon>ecological metagenomes</taxon>
    </lineage>
</organism>
<dbReference type="SUPFAM" id="SSF82771">
    <property type="entry name" value="GIY-YIG endonuclease"/>
    <property type="match status" value="1"/>
</dbReference>
<dbReference type="InterPro" id="IPR035901">
    <property type="entry name" value="GIY-YIG_endonuc_sf"/>
</dbReference>
<sequence length="100" mass="11350">MPYVYMLRCADGSYYVGSTRNLELRMFQHDSDRDGASYTRSRRPVTLVWQAEVEHVGEAFSLEKQIQGWGRKKREALIRGDFEVLPGLSSRRGGKPPSGG</sequence>
<feature type="domain" description="GIY-YIG" evidence="1">
    <location>
        <begin position="1"/>
        <end position="77"/>
    </location>
</feature>
<dbReference type="Pfam" id="PF01541">
    <property type="entry name" value="GIY-YIG"/>
    <property type="match status" value="1"/>
</dbReference>
<dbReference type="PANTHER" id="PTHR34477">
    <property type="entry name" value="UPF0213 PROTEIN YHBQ"/>
    <property type="match status" value="1"/>
</dbReference>
<dbReference type="PANTHER" id="PTHR34477:SF1">
    <property type="entry name" value="UPF0213 PROTEIN YHBQ"/>
    <property type="match status" value="1"/>
</dbReference>
<name>A0A6J7HXE4_9ZZZZ</name>
<evidence type="ECO:0000313" key="2">
    <source>
        <dbReference type="EMBL" id="CAB4921649.1"/>
    </source>
</evidence>
<dbReference type="PROSITE" id="PS50164">
    <property type="entry name" value="GIY_YIG"/>
    <property type="match status" value="1"/>
</dbReference>
<dbReference type="Gene3D" id="3.40.1440.10">
    <property type="entry name" value="GIY-YIG endonuclease"/>
    <property type="match status" value="1"/>
</dbReference>
<dbReference type="EMBL" id="CAFBMW010000004">
    <property type="protein sequence ID" value="CAB4921649.1"/>
    <property type="molecule type" value="Genomic_DNA"/>
</dbReference>
<dbReference type="AlphaFoldDB" id="A0A6J7HXE4"/>
<proteinExistence type="predicted"/>
<reference evidence="2" key="1">
    <citation type="submission" date="2020-05" db="EMBL/GenBank/DDBJ databases">
        <authorList>
            <person name="Chiriac C."/>
            <person name="Salcher M."/>
            <person name="Ghai R."/>
            <person name="Kavagutti S V."/>
        </authorList>
    </citation>
    <scope>NUCLEOTIDE SEQUENCE</scope>
</reference>
<gene>
    <name evidence="2" type="ORF">UFOPK3662_00648</name>
</gene>
<dbReference type="InterPro" id="IPR000305">
    <property type="entry name" value="GIY-YIG_endonuc"/>
</dbReference>
<protein>
    <submittedName>
        <fullName evidence="2">Unannotated protein</fullName>
    </submittedName>
</protein>
<dbReference type="CDD" id="cd10456">
    <property type="entry name" value="GIY-YIG_UPF0213"/>
    <property type="match status" value="1"/>
</dbReference>
<dbReference type="InterPro" id="IPR050190">
    <property type="entry name" value="UPF0213_domain"/>
</dbReference>
<evidence type="ECO:0000259" key="1">
    <source>
        <dbReference type="PROSITE" id="PS50164"/>
    </source>
</evidence>
<accession>A0A6J7HXE4</accession>